<dbReference type="EMBL" id="FNEN01000002">
    <property type="protein sequence ID" value="SDI48259.1"/>
    <property type="molecule type" value="Genomic_DNA"/>
</dbReference>
<evidence type="ECO:0000313" key="2">
    <source>
        <dbReference type="EMBL" id="SDI48259.1"/>
    </source>
</evidence>
<protein>
    <submittedName>
        <fullName evidence="2">Uncharacterized protein</fullName>
    </submittedName>
</protein>
<evidence type="ECO:0000313" key="3">
    <source>
        <dbReference type="Proteomes" id="UP000198853"/>
    </source>
</evidence>
<keyword evidence="1" id="KW-1133">Transmembrane helix</keyword>
<dbReference type="Proteomes" id="UP000198853">
    <property type="component" value="Unassembled WGS sequence"/>
</dbReference>
<feature type="transmembrane region" description="Helical" evidence="1">
    <location>
        <begin position="119"/>
        <end position="138"/>
    </location>
</feature>
<feature type="transmembrane region" description="Helical" evidence="1">
    <location>
        <begin position="46"/>
        <end position="67"/>
    </location>
</feature>
<dbReference type="RefSeq" id="WP_090396254.1">
    <property type="nucleotide sequence ID" value="NZ_FNEN01000002.1"/>
</dbReference>
<keyword evidence="3" id="KW-1185">Reference proteome</keyword>
<evidence type="ECO:0000256" key="1">
    <source>
        <dbReference type="SAM" id="Phobius"/>
    </source>
</evidence>
<dbReference type="AlphaFoldDB" id="A0A1G8KY03"/>
<dbReference type="OrthoDB" id="2967562at2"/>
<sequence length="149" mass="17248">MKSLVKKIKNYLTSTVFTPTIDRFIGVGFAFIGAFTGSFLSGTIPFWQMVLYFLAFCVVFIPILKFAGKQWREAKNLDKKELKPSIRAERILSNALVGLAVVLLIFTLVVNILDETFNWIWFGIILFVVLWSFLWRYINVRRLRGIFPS</sequence>
<keyword evidence="1" id="KW-0472">Membrane</keyword>
<gene>
    <name evidence="2" type="ORF">SAMN04488123_102373</name>
</gene>
<name>A0A1G8KY03_9BACI</name>
<accession>A0A1G8KY03</accession>
<keyword evidence="1" id="KW-0812">Transmembrane</keyword>
<proteinExistence type="predicted"/>
<reference evidence="2 3" key="1">
    <citation type="submission" date="2016-10" db="EMBL/GenBank/DDBJ databases">
        <authorList>
            <person name="de Groot N.N."/>
        </authorList>
    </citation>
    <scope>NUCLEOTIDE SEQUENCE [LARGE SCALE GENOMIC DNA]</scope>
    <source>
        <strain evidence="2 3">DSM 21771</strain>
    </source>
</reference>
<organism evidence="2 3">
    <name type="scientific">Natribacillus halophilus</name>
    <dbReference type="NCBI Taxonomy" id="549003"/>
    <lineage>
        <taxon>Bacteria</taxon>
        <taxon>Bacillati</taxon>
        <taxon>Bacillota</taxon>
        <taxon>Bacilli</taxon>
        <taxon>Bacillales</taxon>
        <taxon>Bacillaceae</taxon>
        <taxon>Natribacillus</taxon>
    </lineage>
</organism>
<feature type="transmembrane region" description="Helical" evidence="1">
    <location>
        <begin position="88"/>
        <end position="113"/>
    </location>
</feature>
<feature type="transmembrane region" description="Helical" evidence="1">
    <location>
        <begin position="21"/>
        <end position="40"/>
    </location>
</feature>